<feature type="region of interest" description="Disordered" evidence="1">
    <location>
        <begin position="338"/>
        <end position="365"/>
    </location>
</feature>
<feature type="compositionally biased region" description="Low complexity" evidence="1">
    <location>
        <begin position="21"/>
        <end position="35"/>
    </location>
</feature>
<keyword evidence="3" id="KW-1185">Reference proteome</keyword>
<evidence type="ECO:0000313" key="3">
    <source>
        <dbReference type="Proteomes" id="UP000094622"/>
    </source>
</evidence>
<feature type="compositionally biased region" description="Low complexity" evidence="1">
    <location>
        <begin position="100"/>
        <end position="115"/>
    </location>
</feature>
<accession>A0A1E3GWZ4</accession>
<gene>
    <name evidence="2" type="ORF">A6302_04130</name>
</gene>
<evidence type="ECO:0000256" key="1">
    <source>
        <dbReference type="SAM" id="MobiDB-lite"/>
    </source>
</evidence>
<comment type="caution">
    <text evidence="2">The sequence shown here is derived from an EMBL/GenBank/DDBJ whole genome shotgun (WGS) entry which is preliminary data.</text>
</comment>
<evidence type="ECO:0000313" key="2">
    <source>
        <dbReference type="EMBL" id="ODN68567.1"/>
    </source>
</evidence>
<name>A0A1E3GWZ4_9HYPH</name>
<sequence length="365" mass="35517">MPGVGPGVTSRTAGTSLVPLPGVGSSAGGAPSSVGGVTRRVCTGLASGATGASTPSCGRRSPIFGSSALPVPSGAVPWVGAGLVSLPARKLSIWSRCDQPSAARPASTTSTSEATTRPDRLRVVPACASARSISAEVRPSATGPPAAAGTTGTSSVDPAGARGLPPRVGSRRSCDGDRPPDFVSSRDFFGSPDFEAPNRGSAGVRSPDARSDGVRSGDGGIPSRAGLPDASPDDRWSSRARTKTSAPDAAAVSPGVWPFGFGVTTTSGAGAGTGVGGFGSGFGAGRGSGCGSLGTAGFGSAGLGSAGFGSACLAQTPAEGRVGASARVWVLAAVPAAAAASGRIRRPRSRPRPCESIPRARGAGR</sequence>
<feature type="region of interest" description="Disordered" evidence="1">
    <location>
        <begin position="98"/>
        <end position="251"/>
    </location>
</feature>
<dbReference type="Proteomes" id="UP000094622">
    <property type="component" value="Unassembled WGS sequence"/>
</dbReference>
<reference evidence="2 3" key="1">
    <citation type="submission" date="2016-07" db="EMBL/GenBank/DDBJ databases">
        <title>Draft Genome Sequence of Methylobrevis pamukkalensis PK2.</title>
        <authorList>
            <person name="Vasilenko O.V."/>
            <person name="Doronina N.V."/>
            <person name="Shmareva M.N."/>
            <person name="Tarlachkov S.V."/>
            <person name="Mustakhimov I."/>
            <person name="Trotsenko Y.A."/>
        </authorList>
    </citation>
    <scope>NUCLEOTIDE SEQUENCE [LARGE SCALE GENOMIC DNA]</scope>
    <source>
        <strain evidence="2 3">PK2</strain>
    </source>
</reference>
<protein>
    <submittedName>
        <fullName evidence="2">Uncharacterized protein</fullName>
    </submittedName>
</protein>
<dbReference type="AlphaFoldDB" id="A0A1E3GWZ4"/>
<feature type="region of interest" description="Disordered" evidence="1">
    <location>
        <begin position="1"/>
        <end position="35"/>
    </location>
</feature>
<dbReference type="EMBL" id="MCRJ01000158">
    <property type="protein sequence ID" value="ODN68567.1"/>
    <property type="molecule type" value="Genomic_DNA"/>
</dbReference>
<proteinExistence type="predicted"/>
<organism evidence="2 3">
    <name type="scientific">Methylobrevis pamukkalensis</name>
    <dbReference type="NCBI Taxonomy" id="1439726"/>
    <lineage>
        <taxon>Bacteria</taxon>
        <taxon>Pseudomonadati</taxon>
        <taxon>Pseudomonadota</taxon>
        <taxon>Alphaproteobacteria</taxon>
        <taxon>Hyphomicrobiales</taxon>
        <taxon>Pleomorphomonadaceae</taxon>
        <taxon>Methylobrevis</taxon>
    </lineage>
</organism>
<feature type="compositionally biased region" description="Low complexity" evidence="1">
    <location>
        <begin position="139"/>
        <end position="155"/>
    </location>
</feature>